<dbReference type="CDD" id="cd01168">
    <property type="entry name" value="adenosine_kinase"/>
    <property type="match status" value="1"/>
</dbReference>
<dbReference type="PROSITE" id="PS00584">
    <property type="entry name" value="PFKB_KINASES_2"/>
    <property type="match status" value="1"/>
</dbReference>
<dbReference type="InterPro" id="IPR029056">
    <property type="entry name" value="Ribokinase-like"/>
</dbReference>
<dbReference type="InterPro" id="IPR002173">
    <property type="entry name" value="Carboh/pur_kinase_PfkB_CS"/>
</dbReference>
<dbReference type="Proteomes" id="UP000193391">
    <property type="component" value="Unassembled WGS sequence"/>
</dbReference>
<comment type="caution">
    <text evidence="5">The sequence shown here is derived from an EMBL/GenBank/DDBJ whole genome shotgun (WGS) entry which is preliminary data.</text>
</comment>
<name>A0A1Y2L3P7_9PROT</name>
<keyword evidence="3 5" id="KW-0418">Kinase</keyword>
<evidence type="ECO:0000256" key="3">
    <source>
        <dbReference type="ARBA" id="ARBA00022777"/>
    </source>
</evidence>
<organism evidence="5 6">
    <name type="scientific">Thalassospira mesophila</name>
    <dbReference type="NCBI Taxonomy" id="1293891"/>
    <lineage>
        <taxon>Bacteria</taxon>
        <taxon>Pseudomonadati</taxon>
        <taxon>Pseudomonadota</taxon>
        <taxon>Alphaproteobacteria</taxon>
        <taxon>Rhodospirillales</taxon>
        <taxon>Thalassospiraceae</taxon>
        <taxon>Thalassospira</taxon>
    </lineage>
</organism>
<gene>
    <name evidence="5" type="ORF">TMES_01170</name>
</gene>
<dbReference type="RefSeq" id="WP_085578636.1">
    <property type="nucleotide sequence ID" value="NZ_JFKA01000001.1"/>
</dbReference>
<dbReference type="PANTHER" id="PTHR43320">
    <property type="entry name" value="SUGAR KINASE"/>
    <property type="match status" value="1"/>
</dbReference>
<protein>
    <submittedName>
        <fullName evidence="5">Carbohydrate kinase</fullName>
    </submittedName>
</protein>
<keyword evidence="2" id="KW-0808">Transferase</keyword>
<sequence length="331" mass="35173">MSAPTVDVVGIGNAIVDVLTHCTEDDLTRLKLVKNAMTLIDTKTADALYGEMGPGVEMSGGSAGNTLAGIAALGGKGSYIGKVRDDQLGSVFRHDIRAMGVNFDTKAASDGSSTARCLIFVTPDGHRTMNTFLGACTELGPNDIDADLIKSAKVTYMEGYLWDRDEAKEAFVLAAKIAHEAGRQVSITLSDSFCVDRHRDSFRDLVHNHVDILFANEDEIKSLYEVDTFDEALIEVRRHCKVAALTRSEKGSVIVSGDSVIEVAAEPVAKVVDTTGAGDLFASGFLYGYTQGFDLATCGRLGSICAAEVISHMGARPDADLKTLCQGAIPA</sequence>
<dbReference type="InterPro" id="IPR011611">
    <property type="entry name" value="PfkB_dom"/>
</dbReference>
<dbReference type="SUPFAM" id="SSF53613">
    <property type="entry name" value="Ribokinase-like"/>
    <property type="match status" value="1"/>
</dbReference>
<feature type="domain" description="Carbohydrate kinase PfkB" evidence="4">
    <location>
        <begin position="58"/>
        <end position="318"/>
    </location>
</feature>
<dbReference type="GO" id="GO:0016301">
    <property type="term" value="F:kinase activity"/>
    <property type="evidence" value="ECO:0007669"/>
    <property type="project" value="UniProtKB-KW"/>
</dbReference>
<dbReference type="PANTHER" id="PTHR43320:SF3">
    <property type="entry name" value="CARBOHYDRATE KINASE PFKB DOMAIN-CONTAINING PROTEIN"/>
    <property type="match status" value="1"/>
</dbReference>
<dbReference type="Gene3D" id="3.30.1110.10">
    <property type="match status" value="1"/>
</dbReference>
<evidence type="ECO:0000313" key="6">
    <source>
        <dbReference type="Proteomes" id="UP000193391"/>
    </source>
</evidence>
<dbReference type="Pfam" id="PF00294">
    <property type="entry name" value="PfkB"/>
    <property type="match status" value="1"/>
</dbReference>
<evidence type="ECO:0000313" key="5">
    <source>
        <dbReference type="EMBL" id="OSQ40445.1"/>
    </source>
</evidence>
<comment type="similarity">
    <text evidence="1">Belongs to the carbohydrate kinase PfkB family.</text>
</comment>
<evidence type="ECO:0000259" key="4">
    <source>
        <dbReference type="Pfam" id="PF00294"/>
    </source>
</evidence>
<keyword evidence="6" id="KW-1185">Reference proteome</keyword>
<dbReference type="AlphaFoldDB" id="A0A1Y2L3P7"/>
<dbReference type="STRING" id="1293891.TMES_01170"/>
<proteinExistence type="inferred from homology"/>
<evidence type="ECO:0000256" key="1">
    <source>
        <dbReference type="ARBA" id="ARBA00010688"/>
    </source>
</evidence>
<dbReference type="EMBL" id="JFKA01000001">
    <property type="protein sequence ID" value="OSQ40445.1"/>
    <property type="molecule type" value="Genomic_DNA"/>
</dbReference>
<dbReference type="OrthoDB" id="9813569at2"/>
<reference evidence="5 6" key="1">
    <citation type="submission" date="2014-03" db="EMBL/GenBank/DDBJ databases">
        <title>The draft genome sequence of Thalassospira mesophila JCM 18969.</title>
        <authorList>
            <person name="Lai Q."/>
            <person name="Shao Z."/>
        </authorList>
    </citation>
    <scope>NUCLEOTIDE SEQUENCE [LARGE SCALE GENOMIC DNA]</scope>
    <source>
        <strain evidence="5 6">JCM 18969</strain>
    </source>
</reference>
<evidence type="ECO:0000256" key="2">
    <source>
        <dbReference type="ARBA" id="ARBA00022679"/>
    </source>
</evidence>
<accession>A0A1Y2L3P7</accession>
<dbReference type="Gene3D" id="3.40.1190.20">
    <property type="match status" value="1"/>
</dbReference>
<dbReference type="InterPro" id="IPR052700">
    <property type="entry name" value="Carb_kinase_PfkB-like"/>
</dbReference>